<feature type="transmembrane region" description="Helical" evidence="9">
    <location>
        <begin position="691"/>
        <end position="712"/>
    </location>
</feature>
<dbReference type="GO" id="GO:0016020">
    <property type="term" value="C:membrane"/>
    <property type="evidence" value="ECO:0007669"/>
    <property type="project" value="InterPro"/>
</dbReference>
<dbReference type="GO" id="GO:0012505">
    <property type="term" value="C:endomembrane system"/>
    <property type="evidence" value="ECO:0007669"/>
    <property type="project" value="UniProtKB-SubCell"/>
</dbReference>
<keyword evidence="6 9" id="KW-1133">Transmembrane helix</keyword>
<dbReference type="PANTHER" id="PTHR31503:SF79">
    <property type="entry name" value="CALCIUM-BINDING EF-HAND PROTEIN"/>
    <property type="match status" value="1"/>
</dbReference>
<evidence type="ECO:0000256" key="10">
    <source>
        <dbReference type="SAM" id="SignalP"/>
    </source>
</evidence>
<dbReference type="GO" id="GO:0005509">
    <property type="term" value="F:calcium ion binding"/>
    <property type="evidence" value="ECO:0007669"/>
    <property type="project" value="InterPro"/>
</dbReference>
<dbReference type="InterPro" id="IPR002048">
    <property type="entry name" value="EF_hand_dom"/>
</dbReference>
<feature type="signal peptide" evidence="10">
    <location>
        <begin position="1"/>
        <end position="30"/>
    </location>
</feature>
<keyword evidence="10" id="KW-0732">Signal</keyword>
<keyword evidence="5" id="KW-0106">Calcium</keyword>
<feature type="transmembrane region" description="Helical" evidence="9">
    <location>
        <begin position="613"/>
        <end position="634"/>
    </location>
</feature>
<dbReference type="SMART" id="SM00054">
    <property type="entry name" value="EFh"/>
    <property type="match status" value="4"/>
</dbReference>
<dbReference type="PROSITE" id="PS50222">
    <property type="entry name" value="EF_HAND_2"/>
    <property type="match status" value="4"/>
</dbReference>
<keyword evidence="7" id="KW-0406">Ion transport</keyword>
<sequence>MKKSITKTPCFIFLLLLLVPLAINIHKVRGARGLPNDFWSNDSYLVSDGIDDVDYEDDMGLNQASSSSSFLVLPKGSESEEEECEQMYGFLPCSNSIFGHVFLIVVYEYLLFHGESYVAAGGENIFKILGPGVFGASAFHVLGALPESLILLASGLLNKKEIAEEYVFTGVGLLAGSSILVLTLLWGTCVIAGRQDFSNVSTTALTPWQRLLSLLTSCGITTDLETSYTARIMVLSVIPFIIMQIPNIFQIYSVERIAILISLVFSLVFLFLFFCYQVFSNFFTFMHNSDIVFPEINSHICADKNNQIFQPWIQKRSLEYVKHGHLMFRILQHVQKRALGRVLTNTGAPNVSAIRRLFEEIDEDRDNFIWTSEVKELFLEIKFETVEVDMNKAIAEVMTQLDLDSDRKIAQDEFVNALTKWLCKMESSEDKQSYSARSLSDIHQVFQPWIQNKRKEREIKRNLMSEIQKYVQSNALGSLLTEDGTPDIRNIRRLFERIDKDRDNFISQNELKEVIASMKFGNKMDGEEAEEAVRKMMEELDTSGDHLINEEEFVTGFANWLNTFYNSDNKTTKPSPTTSNHESQEDIFQKTWEEIDKVVDNEEKNNGGVDNSIWGWLKAIMYIVAGICMLAVLAEPLIESVQNFSKAAGFNSFFVSFVLVPLATNARAATSAITAATHKTPRTTSLTFSEIYGGVFMNNILGFSVLLGIIYAREMRWEYSAEVLVVVFVCIGMGLIASLQSSFPLWISFMAYLFYPFSLLLVYVFNNVLNYT</sequence>
<feature type="chain" id="PRO_5037133919" description="EF-hand domain-containing protein" evidence="10">
    <location>
        <begin position="31"/>
        <end position="772"/>
    </location>
</feature>
<evidence type="ECO:0000256" key="5">
    <source>
        <dbReference type="ARBA" id="ARBA00022837"/>
    </source>
</evidence>
<dbReference type="CDD" id="cd00051">
    <property type="entry name" value="EFh"/>
    <property type="match status" value="1"/>
</dbReference>
<name>A0A978UCX7_ZIZJJ</name>
<dbReference type="Pfam" id="PF13499">
    <property type="entry name" value="EF-hand_7"/>
    <property type="match status" value="2"/>
</dbReference>
<feature type="transmembrane region" description="Helical" evidence="9">
    <location>
        <begin position="166"/>
        <end position="192"/>
    </location>
</feature>
<dbReference type="GO" id="GO:0006874">
    <property type="term" value="P:intracellular calcium ion homeostasis"/>
    <property type="evidence" value="ECO:0007669"/>
    <property type="project" value="TreeGrafter"/>
</dbReference>
<evidence type="ECO:0000256" key="6">
    <source>
        <dbReference type="ARBA" id="ARBA00022989"/>
    </source>
</evidence>
<keyword evidence="3" id="KW-0050">Antiport</keyword>
<feature type="domain" description="EF-hand" evidence="11">
    <location>
        <begin position="486"/>
        <end position="521"/>
    </location>
</feature>
<organism evidence="12 13">
    <name type="scientific">Ziziphus jujuba var. spinosa</name>
    <dbReference type="NCBI Taxonomy" id="714518"/>
    <lineage>
        <taxon>Eukaryota</taxon>
        <taxon>Viridiplantae</taxon>
        <taxon>Streptophyta</taxon>
        <taxon>Embryophyta</taxon>
        <taxon>Tracheophyta</taxon>
        <taxon>Spermatophyta</taxon>
        <taxon>Magnoliopsida</taxon>
        <taxon>eudicotyledons</taxon>
        <taxon>Gunneridae</taxon>
        <taxon>Pentapetalae</taxon>
        <taxon>rosids</taxon>
        <taxon>fabids</taxon>
        <taxon>Rosales</taxon>
        <taxon>Rhamnaceae</taxon>
        <taxon>Paliureae</taxon>
        <taxon>Ziziphus</taxon>
    </lineage>
</organism>
<dbReference type="PANTHER" id="PTHR31503">
    <property type="entry name" value="VACUOLAR CALCIUM ION TRANSPORTER"/>
    <property type="match status" value="1"/>
</dbReference>
<evidence type="ECO:0000259" key="11">
    <source>
        <dbReference type="PROSITE" id="PS50222"/>
    </source>
</evidence>
<dbReference type="EMBL" id="JAEACU010000012">
    <property type="protein sequence ID" value="KAH7512620.1"/>
    <property type="molecule type" value="Genomic_DNA"/>
</dbReference>
<keyword evidence="8 9" id="KW-0472">Membrane</keyword>
<evidence type="ECO:0000256" key="9">
    <source>
        <dbReference type="SAM" id="Phobius"/>
    </source>
</evidence>
<proteinExistence type="predicted"/>
<dbReference type="AlphaFoldDB" id="A0A978UCX7"/>
<evidence type="ECO:0000256" key="4">
    <source>
        <dbReference type="ARBA" id="ARBA00022692"/>
    </source>
</evidence>
<accession>A0A978UCX7</accession>
<dbReference type="Gene3D" id="1.10.238.10">
    <property type="entry name" value="EF-hand"/>
    <property type="match status" value="2"/>
</dbReference>
<evidence type="ECO:0000256" key="1">
    <source>
        <dbReference type="ARBA" id="ARBA00004127"/>
    </source>
</evidence>
<gene>
    <name evidence="12" type="ORF">FEM48_Zijuj12G0110200</name>
</gene>
<dbReference type="PROSITE" id="PS00018">
    <property type="entry name" value="EF_HAND_1"/>
    <property type="match status" value="3"/>
</dbReference>
<feature type="transmembrane region" description="Helical" evidence="9">
    <location>
        <begin position="125"/>
        <end position="146"/>
    </location>
</feature>
<dbReference type="InterPro" id="IPR018247">
    <property type="entry name" value="EF_Hand_1_Ca_BS"/>
</dbReference>
<evidence type="ECO:0000256" key="7">
    <source>
        <dbReference type="ARBA" id="ARBA00023065"/>
    </source>
</evidence>
<feature type="transmembrane region" description="Helical" evidence="9">
    <location>
        <begin position="228"/>
        <end position="245"/>
    </location>
</feature>
<dbReference type="Proteomes" id="UP000813462">
    <property type="component" value="Unassembled WGS sequence"/>
</dbReference>
<dbReference type="SUPFAM" id="SSF47473">
    <property type="entry name" value="EF-hand"/>
    <property type="match status" value="1"/>
</dbReference>
<dbReference type="InterPro" id="IPR004713">
    <property type="entry name" value="CaH_exchang"/>
</dbReference>
<comment type="caution">
    <text evidence="12">The sequence shown here is derived from an EMBL/GenBank/DDBJ whole genome shotgun (WGS) entry which is preliminary data.</text>
</comment>
<evidence type="ECO:0000256" key="3">
    <source>
        <dbReference type="ARBA" id="ARBA00022449"/>
    </source>
</evidence>
<keyword evidence="2" id="KW-0813">Transport</keyword>
<evidence type="ECO:0000256" key="8">
    <source>
        <dbReference type="ARBA" id="ARBA00023136"/>
    </source>
</evidence>
<feature type="transmembrane region" description="Helical" evidence="9">
    <location>
        <begin position="97"/>
        <end position="113"/>
    </location>
</feature>
<comment type="subcellular location">
    <subcellularLocation>
        <location evidence="1">Endomembrane system</location>
        <topology evidence="1">Multi-pass membrane protein</topology>
    </subcellularLocation>
</comment>
<feature type="transmembrane region" description="Helical" evidence="9">
    <location>
        <begin position="719"/>
        <end position="739"/>
    </location>
</feature>
<feature type="domain" description="EF-hand" evidence="11">
    <location>
        <begin position="349"/>
        <end position="384"/>
    </location>
</feature>
<keyword evidence="4 9" id="KW-0812">Transmembrane</keyword>
<dbReference type="GO" id="GO:0015369">
    <property type="term" value="F:calcium:proton antiporter activity"/>
    <property type="evidence" value="ECO:0007669"/>
    <property type="project" value="TreeGrafter"/>
</dbReference>
<feature type="domain" description="EF-hand" evidence="11">
    <location>
        <begin position="389"/>
        <end position="424"/>
    </location>
</feature>
<feature type="transmembrane region" description="Helical" evidence="9">
    <location>
        <begin position="257"/>
        <end position="279"/>
    </location>
</feature>
<evidence type="ECO:0000313" key="13">
    <source>
        <dbReference type="Proteomes" id="UP000813462"/>
    </source>
</evidence>
<feature type="domain" description="EF-hand" evidence="11">
    <location>
        <begin position="528"/>
        <end position="563"/>
    </location>
</feature>
<protein>
    <recommendedName>
        <fullName evidence="11">EF-hand domain-containing protein</fullName>
    </recommendedName>
</protein>
<evidence type="ECO:0000256" key="2">
    <source>
        <dbReference type="ARBA" id="ARBA00022448"/>
    </source>
</evidence>
<dbReference type="Pfam" id="PF01699">
    <property type="entry name" value="Na_Ca_ex"/>
    <property type="match status" value="1"/>
</dbReference>
<dbReference type="InterPro" id="IPR004837">
    <property type="entry name" value="NaCa_Exmemb"/>
</dbReference>
<feature type="transmembrane region" description="Helical" evidence="9">
    <location>
        <begin position="745"/>
        <end position="765"/>
    </location>
</feature>
<dbReference type="InterPro" id="IPR011992">
    <property type="entry name" value="EF-hand-dom_pair"/>
</dbReference>
<evidence type="ECO:0000313" key="12">
    <source>
        <dbReference type="EMBL" id="KAH7512620.1"/>
    </source>
</evidence>
<reference evidence="12" key="1">
    <citation type="journal article" date="2021" name="Front. Plant Sci.">
        <title>Chromosome-Scale Genome Assembly for Chinese Sour Jujube and Insights Into Its Genome Evolution and Domestication Signature.</title>
        <authorList>
            <person name="Shen L.-Y."/>
            <person name="Luo H."/>
            <person name="Wang X.-L."/>
            <person name="Wang X.-M."/>
            <person name="Qiu X.-J."/>
            <person name="Liu H."/>
            <person name="Zhou S.-S."/>
            <person name="Jia K.-H."/>
            <person name="Nie S."/>
            <person name="Bao Y.-T."/>
            <person name="Zhang R.-G."/>
            <person name="Yun Q.-Z."/>
            <person name="Chai Y.-H."/>
            <person name="Lu J.-Y."/>
            <person name="Li Y."/>
            <person name="Zhao S.-W."/>
            <person name="Mao J.-F."/>
            <person name="Jia S.-G."/>
            <person name="Mao Y.-M."/>
        </authorList>
    </citation>
    <scope>NUCLEOTIDE SEQUENCE</scope>
    <source>
        <strain evidence="12">AT0</strain>
        <tissue evidence="12">Leaf</tissue>
    </source>
</reference>